<dbReference type="KEGG" id="vg:37618429"/>
<gene>
    <name evidence="1" type="primary">HaV53_ORF48</name>
</gene>
<reference evidence="1 2" key="1">
    <citation type="submission" date="2016-03" db="EMBL/GenBank/DDBJ databases">
        <title>Genome sequences of a Phycodnavirus, Heterosigma akashiwo virus strain 53.</title>
        <authorList>
            <person name="Ueki S."/>
            <person name="Ogura Y."/>
            <person name="Hayashi T."/>
        </authorList>
    </citation>
    <scope>NUCLEOTIDE SEQUENCE [LARGE SCALE GENOMIC DNA]</scope>
    <source>
        <strain evidence="1">HaV53</strain>
    </source>
</reference>
<protein>
    <submittedName>
        <fullName evidence="1">Uncharacterized protein</fullName>
    </submittedName>
</protein>
<organism evidence="1 2">
    <name type="scientific">Heterosigma akashiwo virus 01</name>
    <name type="common">HaV01</name>
    <dbReference type="NCBI Taxonomy" id="97195"/>
    <lineage>
        <taxon>Viruses</taxon>
        <taxon>Varidnaviria</taxon>
        <taxon>Bamfordvirae</taxon>
        <taxon>Nucleocytoviricota</taxon>
        <taxon>Megaviricetes</taxon>
        <taxon>Algavirales</taxon>
        <taxon>Phycodnaviridae</taxon>
        <taxon>Raphidovirus</taxon>
        <taxon>Raphidovirus japonicum</taxon>
    </lineage>
</organism>
<evidence type="ECO:0000313" key="2">
    <source>
        <dbReference type="Proteomes" id="UP000232488"/>
    </source>
</evidence>
<sequence>MQTIITNNRPFNADELVFSDDVYTTPHGCKLVNFFYKERRGMVLQTGPMKTTAGIKVFGNNTENITLLLNFEDRMDSFIHIFNSIDDAIMDNIIPNSGKWFNKQLTCTKKDLISMDKYVSMIKETDGYNPSIRPKLKFKDGRPTFTIFNEDRERIQCNTLEDLQSLIVKGSRIQVLLQSSSIWNSSNRIGVSWNILQIMLLKSSDMSENMDLEECLFLDDGTPSSI</sequence>
<dbReference type="Proteomes" id="UP000232488">
    <property type="component" value="Segment"/>
</dbReference>
<dbReference type="EMBL" id="KX008963">
    <property type="protein sequence ID" value="AOM63379.1"/>
    <property type="molecule type" value="Genomic_DNA"/>
</dbReference>
<keyword evidence="2" id="KW-1185">Reference proteome</keyword>
<dbReference type="OrthoDB" id="19207at10239"/>
<dbReference type="GeneID" id="37618429"/>
<name>A0A1C9C517_HAV01</name>
<accession>A0A1C9C517</accession>
<dbReference type="RefSeq" id="YP_009507445.1">
    <property type="nucleotide sequence ID" value="NC_038553.1"/>
</dbReference>
<proteinExistence type="predicted"/>
<organismHost>
    <name type="scientific">Heterosigma akashiwo</name>
    <name type="common">Chromophytic alga</name>
    <name type="synonym">Heterosigma carterae</name>
    <dbReference type="NCBI Taxonomy" id="2829"/>
</organismHost>
<evidence type="ECO:0000313" key="1">
    <source>
        <dbReference type="EMBL" id="AOM63379.1"/>
    </source>
</evidence>